<dbReference type="eggNOG" id="COG3595">
    <property type="taxonomic scope" value="Bacteria"/>
</dbReference>
<feature type="domain" description="DUF4097" evidence="2">
    <location>
        <begin position="286"/>
        <end position="469"/>
    </location>
</feature>
<evidence type="ECO:0000256" key="1">
    <source>
        <dbReference type="SAM" id="MobiDB-lite"/>
    </source>
</evidence>
<organism evidence="4 5">
    <name type="scientific">Chthonomonas calidirosea (strain DSM 23976 / ICMP 18418 / T49)</name>
    <dbReference type="NCBI Taxonomy" id="1303518"/>
    <lineage>
        <taxon>Bacteria</taxon>
        <taxon>Bacillati</taxon>
        <taxon>Armatimonadota</taxon>
        <taxon>Chthonomonadia</taxon>
        <taxon>Chthonomonadales</taxon>
        <taxon>Chthonomonadaceae</taxon>
        <taxon>Chthonomonas</taxon>
    </lineage>
</organism>
<feature type="compositionally biased region" description="Basic and acidic residues" evidence="1">
    <location>
        <begin position="41"/>
        <end position="57"/>
    </location>
</feature>
<dbReference type="RefSeq" id="WP_016483433.1">
    <property type="nucleotide sequence ID" value="NC_021487.1"/>
</dbReference>
<dbReference type="AlphaFoldDB" id="S0EWZ5"/>
<keyword evidence="5" id="KW-1185">Reference proteome</keyword>
<dbReference type="Proteomes" id="UP000014227">
    <property type="component" value="Chromosome I"/>
</dbReference>
<name>S0EWZ5_CHTCT</name>
<dbReference type="InterPro" id="IPR025164">
    <property type="entry name" value="Toastrack_DUF4097"/>
</dbReference>
<dbReference type="KEGG" id="ccz:CCALI_02103"/>
<feature type="region of interest" description="Disordered" evidence="1">
    <location>
        <begin position="31"/>
        <end position="68"/>
    </location>
</feature>
<accession>S0EWZ5</accession>
<feature type="domain" description="YvlB/LiaX N-terminal" evidence="3">
    <location>
        <begin position="3"/>
        <end position="33"/>
    </location>
</feature>
<evidence type="ECO:0000259" key="2">
    <source>
        <dbReference type="Pfam" id="PF13349"/>
    </source>
</evidence>
<dbReference type="OrthoDB" id="1864162at2"/>
<evidence type="ECO:0000313" key="5">
    <source>
        <dbReference type="Proteomes" id="UP000014227"/>
    </source>
</evidence>
<proteinExistence type="predicted"/>
<evidence type="ECO:0000313" key="4">
    <source>
        <dbReference type="EMBL" id="CCW35910.1"/>
    </source>
</evidence>
<dbReference type="PATRIC" id="fig|1303518.3.peg.2174"/>
<reference evidence="5" key="1">
    <citation type="submission" date="2013-03" db="EMBL/GenBank/DDBJ databases">
        <title>Genome sequence of Chthonomonas calidirosea, the first sequenced genome from the Armatimonadetes phylum (formally candidate division OP10).</title>
        <authorList>
            <person name="Lee K.C.Y."/>
            <person name="Morgan X.C."/>
            <person name="Dunfield P.F."/>
            <person name="Tamas I."/>
            <person name="Houghton K.M."/>
            <person name="Vyssotski M."/>
            <person name="Ryan J.L.J."/>
            <person name="Lagutin K."/>
            <person name="McDonald I.R."/>
            <person name="Stott M.B."/>
        </authorList>
    </citation>
    <scope>NUCLEOTIDE SEQUENCE [LARGE SCALE GENOMIC DNA]</scope>
    <source>
        <strain evidence="5">DSM 23976 / ICMP 18418 / T49</strain>
    </source>
</reference>
<dbReference type="EMBL" id="HF951689">
    <property type="protein sequence ID" value="CCW35910.1"/>
    <property type="molecule type" value="Genomic_DNA"/>
</dbReference>
<gene>
    <name evidence="4" type="ORF">CCALI_02103</name>
</gene>
<sequence>MDENVMRVLELLQEGKITAQEAEMLIAALRGGSKTATSSETSKESQTKSEQKAEEKQTSSAHSPFAGLSDLGERISKAISKVDVDKIVERVQEQLRLATKSGGRFSSTFVARMRTWTKLGTLRPENESNLPERTETQQQEFYLASGANVSVDNPLGDVKITGVADAPAKVVVKSTVWAPNEIEIKNRLERIETEISGTDSRLEIRIEAPEDFDQGTVDLEITVPRALGMTHVKTRFGKVEIAHVDGTVEVVTDSGSVSLEDIGGNVRVQTNSDSIHLKQIRGTASAATKSGNIEASDIARGLVANTASGDIRAKAIEGERLECKSVSGDVRVEEVGTKSPMEIVCESISGQVYLSNVHGQITLKIVSGNIFANVGRTERFQAQSVSGDISVDFQTPFSGALQASTVSGDVDIGLPPESHLRVTLGTISGTLRCEHDAREVTATGTLWTGTLGEGTGTLNVQTTSGDVHITRVQHTSPV</sequence>
<dbReference type="HOGENOM" id="CLU_570741_0_0_0"/>
<dbReference type="PANTHER" id="PTHR34094">
    <property type="match status" value="1"/>
</dbReference>
<dbReference type="InParanoid" id="S0EWZ5"/>
<dbReference type="Pfam" id="PF13349">
    <property type="entry name" value="DUF4097"/>
    <property type="match status" value="1"/>
</dbReference>
<dbReference type="STRING" id="454171.CP488_01987"/>
<dbReference type="Pfam" id="PF22746">
    <property type="entry name" value="SHOCT-like_DUF2089-C"/>
    <property type="match status" value="1"/>
</dbReference>
<dbReference type="InterPro" id="IPR053959">
    <property type="entry name" value="YvlB/LiaX_N"/>
</dbReference>
<evidence type="ECO:0000259" key="3">
    <source>
        <dbReference type="Pfam" id="PF22746"/>
    </source>
</evidence>
<dbReference type="PANTHER" id="PTHR34094:SF1">
    <property type="entry name" value="PROTEIN FAM185A"/>
    <property type="match status" value="1"/>
</dbReference>
<protein>
    <submittedName>
        <fullName evidence="4">Uncharacterized protein</fullName>
    </submittedName>
</protein>